<evidence type="ECO:0000313" key="2">
    <source>
        <dbReference type="Proteomes" id="UP000315750"/>
    </source>
</evidence>
<dbReference type="Proteomes" id="UP000315750">
    <property type="component" value="Chromosome"/>
</dbReference>
<accession>A0A518AWD1</accession>
<reference evidence="1 2" key="1">
    <citation type="submission" date="2019-02" db="EMBL/GenBank/DDBJ databases">
        <title>Deep-cultivation of Planctomycetes and their phenomic and genomic characterization uncovers novel biology.</title>
        <authorList>
            <person name="Wiegand S."/>
            <person name="Jogler M."/>
            <person name="Boedeker C."/>
            <person name="Pinto D."/>
            <person name="Vollmers J."/>
            <person name="Rivas-Marin E."/>
            <person name="Kohn T."/>
            <person name="Peeters S.H."/>
            <person name="Heuer A."/>
            <person name="Rast P."/>
            <person name="Oberbeckmann S."/>
            <person name="Bunk B."/>
            <person name="Jeske O."/>
            <person name="Meyerdierks A."/>
            <person name="Storesund J.E."/>
            <person name="Kallscheuer N."/>
            <person name="Luecker S."/>
            <person name="Lage O.M."/>
            <person name="Pohl T."/>
            <person name="Merkel B.J."/>
            <person name="Hornburger P."/>
            <person name="Mueller R.-W."/>
            <person name="Bruemmer F."/>
            <person name="Labrenz M."/>
            <person name="Spormann A.M."/>
            <person name="Op den Camp H."/>
            <person name="Overmann J."/>
            <person name="Amann R."/>
            <person name="Jetten M.S.M."/>
            <person name="Mascher T."/>
            <person name="Medema M.H."/>
            <person name="Devos D.P."/>
            <person name="Kaster A.-K."/>
            <person name="Ovreas L."/>
            <person name="Rohde M."/>
            <person name="Galperin M.Y."/>
            <person name="Jogler C."/>
        </authorList>
    </citation>
    <scope>NUCLEOTIDE SEQUENCE [LARGE SCALE GENOMIC DNA]</scope>
    <source>
        <strain evidence="1 2">Pan181</strain>
    </source>
</reference>
<sequence>MHAGVSNTTTTAPPNDGTLVMATSYPDPIVNTSKSHGRAIALGGLAAKLLPG</sequence>
<proteinExistence type="predicted"/>
<dbReference type="AlphaFoldDB" id="A0A518AWD1"/>
<organism evidence="1 2">
    <name type="scientific">Aeoliella mucimassa</name>
    <dbReference type="NCBI Taxonomy" id="2527972"/>
    <lineage>
        <taxon>Bacteria</taxon>
        <taxon>Pseudomonadati</taxon>
        <taxon>Planctomycetota</taxon>
        <taxon>Planctomycetia</taxon>
        <taxon>Pirellulales</taxon>
        <taxon>Lacipirellulaceae</taxon>
        <taxon>Aeoliella</taxon>
    </lineage>
</organism>
<dbReference type="KEGG" id="amuc:Pan181_52750"/>
<gene>
    <name evidence="1" type="ORF">Pan181_52750</name>
</gene>
<evidence type="ECO:0000313" key="1">
    <source>
        <dbReference type="EMBL" id="QDU59034.1"/>
    </source>
</evidence>
<dbReference type="EMBL" id="CP036278">
    <property type="protein sequence ID" value="QDU59034.1"/>
    <property type="molecule type" value="Genomic_DNA"/>
</dbReference>
<keyword evidence="2" id="KW-1185">Reference proteome</keyword>
<protein>
    <submittedName>
        <fullName evidence="1">Uncharacterized protein</fullName>
    </submittedName>
</protein>
<name>A0A518AWD1_9BACT</name>